<accession>A0A1H9CC47</accession>
<evidence type="ECO:0000256" key="3">
    <source>
        <dbReference type="ARBA" id="ARBA00022692"/>
    </source>
</evidence>
<evidence type="ECO:0000256" key="6">
    <source>
        <dbReference type="SAM" id="MobiDB-lite"/>
    </source>
</evidence>
<proteinExistence type="predicted"/>
<dbReference type="STRING" id="867345.SAMN05421693_11335"/>
<evidence type="ECO:0000256" key="5">
    <source>
        <dbReference type="ARBA" id="ARBA00023136"/>
    </source>
</evidence>
<dbReference type="InterPro" id="IPR003841">
    <property type="entry name" value="Na/Pi_transpt"/>
</dbReference>
<dbReference type="NCBIfam" id="NF037997">
    <property type="entry name" value="Na_Pi_symport"/>
    <property type="match status" value="1"/>
</dbReference>
<organism evidence="8 9">
    <name type="scientific">Ectothiorhodospira magna</name>
    <dbReference type="NCBI Taxonomy" id="867345"/>
    <lineage>
        <taxon>Bacteria</taxon>
        <taxon>Pseudomonadati</taxon>
        <taxon>Pseudomonadota</taxon>
        <taxon>Gammaproteobacteria</taxon>
        <taxon>Chromatiales</taxon>
        <taxon>Ectothiorhodospiraceae</taxon>
        <taxon>Ectothiorhodospira</taxon>
    </lineage>
</organism>
<keyword evidence="5 7" id="KW-0472">Membrane</keyword>
<dbReference type="GO" id="GO:0005436">
    <property type="term" value="F:sodium:phosphate symporter activity"/>
    <property type="evidence" value="ECO:0007669"/>
    <property type="project" value="InterPro"/>
</dbReference>
<dbReference type="PANTHER" id="PTHR10010:SF46">
    <property type="entry name" value="SODIUM-DEPENDENT PHOSPHATE TRANSPORT PROTEIN 2B"/>
    <property type="match status" value="1"/>
</dbReference>
<evidence type="ECO:0000256" key="1">
    <source>
        <dbReference type="ARBA" id="ARBA00004651"/>
    </source>
</evidence>
<feature type="compositionally biased region" description="Basic and acidic residues" evidence="6">
    <location>
        <begin position="610"/>
        <end position="620"/>
    </location>
</feature>
<dbReference type="RefSeq" id="WP_090206263.1">
    <property type="nucleotide sequence ID" value="NZ_FOFO01000013.1"/>
</dbReference>
<protein>
    <submittedName>
        <fullName evidence="8">Phosphate:Na+ symporter</fullName>
    </submittedName>
</protein>
<keyword evidence="3 7" id="KW-0812">Transmembrane</keyword>
<evidence type="ECO:0000256" key="7">
    <source>
        <dbReference type="SAM" id="Phobius"/>
    </source>
</evidence>
<dbReference type="GO" id="GO:0005886">
    <property type="term" value="C:plasma membrane"/>
    <property type="evidence" value="ECO:0007669"/>
    <property type="project" value="UniProtKB-SubCell"/>
</dbReference>
<evidence type="ECO:0000313" key="9">
    <source>
        <dbReference type="Proteomes" id="UP000199496"/>
    </source>
</evidence>
<keyword evidence="9" id="KW-1185">Reference proteome</keyword>
<feature type="transmembrane region" description="Helical" evidence="7">
    <location>
        <begin position="132"/>
        <end position="149"/>
    </location>
</feature>
<dbReference type="AlphaFoldDB" id="A0A1H9CC47"/>
<feature type="transmembrane region" description="Helical" evidence="7">
    <location>
        <begin position="310"/>
        <end position="331"/>
    </location>
</feature>
<comment type="subcellular location">
    <subcellularLocation>
        <location evidence="1">Cell membrane</location>
        <topology evidence="1">Multi-pass membrane protein</topology>
    </subcellularLocation>
</comment>
<dbReference type="EMBL" id="FOFO01000013">
    <property type="protein sequence ID" value="SEP98712.1"/>
    <property type="molecule type" value="Genomic_DNA"/>
</dbReference>
<keyword evidence="2" id="KW-1003">Cell membrane</keyword>
<reference evidence="8 9" key="1">
    <citation type="submission" date="2016-10" db="EMBL/GenBank/DDBJ databases">
        <authorList>
            <person name="de Groot N.N."/>
        </authorList>
    </citation>
    <scope>NUCLEOTIDE SEQUENCE [LARGE SCALE GENOMIC DNA]</scope>
    <source>
        <strain evidence="8 9">B7-7</strain>
    </source>
</reference>
<dbReference type="Proteomes" id="UP000199496">
    <property type="component" value="Unassembled WGS sequence"/>
</dbReference>
<evidence type="ECO:0000256" key="2">
    <source>
        <dbReference type="ARBA" id="ARBA00022475"/>
    </source>
</evidence>
<feature type="transmembrane region" description="Helical" evidence="7">
    <location>
        <begin position="270"/>
        <end position="290"/>
    </location>
</feature>
<dbReference type="GO" id="GO:0044341">
    <property type="term" value="P:sodium-dependent phosphate transport"/>
    <property type="evidence" value="ECO:0007669"/>
    <property type="project" value="InterPro"/>
</dbReference>
<feature type="transmembrane region" description="Helical" evidence="7">
    <location>
        <begin position="239"/>
        <end position="258"/>
    </location>
</feature>
<sequence length="620" mass="66985">MIKRLRHAPLPLLILLLSYGFWVSPDFKEIAAGVALFLFGMLSLEKGFKAFTGGTLEQVLRASTNRLWKSIAFGITSTTLMQSSTLVSLVTISFVSAEMITLAAGIGVIMGANLGTTTGAWLIAGLGLRVDIAGYAMPALVVGVILLLQRSKILQGIGYVVLGVGFLFLGIHYMKEGFEAFQGAFDLSGYVIPGILGVLLYTGIGMLITVIMQSSHATLLVIITALATGQISYDSALALAIGANLGSAVTTAIGGMTANLGGKRLAIAHVLFNVMTATVAIAFIGQMAWAVDYLGALIGLAGDEYLLKLALFHTLFNLLGVILLAPFTGVLERALIRYVNPAPKSREKPLYLYPGALETPATAISALRKEVGHLYDNAHDLIAHGVSLRRSVIDSEQSLAEAVKNTRRIIPLDVDDLYEARIKSLHSDIVAFISEIQGRELSQQSVEQLYALQQASRDIVEAVKATKHLQKNLSRHGLSGNPLIRERYDTIRLQIAKVLREIRQLRSQDPETVTRLSLDALKLSVEKSGRSFTTDLNALIRSRHLSSSIATSMMNDENYAFEICANLIEASHALLLPPTRAEQSAEGQLALDEQDIARMAGGNSHPRTRTHTDENEKTAG</sequence>
<gene>
    <name evidence="8" type="ORF">SAMN05421693_11335</name>
</gene>
<feature type="transmembrane region" description="Helical" evidence="7">
    <location>
        <begin position="217"/>
        <end position="233"/>
    </location>
</feature>
<feature type="region of interest" description="Disordered" evidence="6">
    <location>
        <begin position="594"/>
        <end position="620"/>
    </location>
</feature>
<dbReference type="OrthoDB" id="9763003at2"/>
<feature type="transmembrane region" description="Helical" evidence="7">
    <location>
        <begin position="187"/>
        <end position="210"/>
    </location>
</feature>
<keyword evidence="4 7" id="KW-1133">Transmembrane helix</keyword>
<feature type="transmembrane region" description="Helical" evidence="7">
    <location>
        <begin position="156"/>
        <end position="175"/>
    </location>
</feature>
<dbReference type="Pfam" id="PF02690">
    <property type="entry name" value="Na_Pi_cotrans"/>
    <property type="match status" value="2"/>
</dbReference>
<evidence type="ECO:0000256" key="4">
    <source>
        <dbReference type="ARBA" id="ARBA00022989"/>
    </source>
</evidence>
<name>A0A1H9CC47_9GAMM</name>
<feature type="transmembrane region" description="Helical" evidence="7">
    <location>
        <begin position="86"/>
        <end position="112"/>
    </location>
</feature>
<dbReference type="PANTHER" id="PTHR10010">
    <property type="entry name" value="SOLUTE CARRIER FAMILY 34 SODIUM PHOSPHATE , MEMBER 2-RELATED"/>
    <property type="match status" value="1"/>
</dbReference>
<evidence type="ECO:0000313" key="8">
    <source>
        <dbReference type="EMBL" id="SEP98712.1"/>
    </source>
</evidence>